<evidence type="ECO:0000256" key="1">
    <source>
        <dbReference type="SAM" id="MobiDB-lite"/>
    </source>
</evidence>
<feature type="compositionally biased region" description="Basic and acidic residues" evidence="1">
    <location>
        <begin position="178"/>
        <end position="193"/>
    </location>
</feature>
<dbReference type="AlphaFoldDB" id="A0A9P3FIN0"/>
<name>A0A9P3FIN0_9PEZI</name>
<feature type="domain" description="DUF6590" evidence="2">
    <location>
        <begin position="92"/>
        <end position="245"/>
    </location>
</feature>
<protein>
    <recommendedName>
        <fullName evidence="2">DUF6590 domain-containing protein</fullName>
    </recommendedName>
</protein>
<dbReference type="RefSeq" id="XP_044660014.1">
    <property type="nucleotide sequence ID" value="XM_044804079.1"/>
</dbReference>
<keyword evidence="4" id="KW-1185">Reference proteome</keyword>
<evidence type="ECO:0000259" key="2">
    <source>
        <dbReference type="Pfam" id="PF20233"/>
    </source>
</evidence>
<feature type="region of interest" description="Disordered" evidence="1">
    <location>
        <begin position="35"/>
        <end position="79"/>
    </location>
</feature>
<dbReference type="Pfam" id="PF20233">
    <property type="entry name" value="DUF6590"/>
    <property type="match status" value="1"/>
</dbReference>
<gene>
    <name evidence="3" type="ORF">CKM354_000868900</name>
</gene>
<reference evidence="3 4" key="1">
    <citation type="submission" date="2021-01" db="EMBL/GenBank/DDBJ databases">
        <title>Cercospora kikuchii MAFF 305040 whole genome shotgun sequence.</title>
        <authorList>
            <person name="Kashiwa T."/>
            <person name="Suzuki T."/>
        </authorList>
    </citation>
    <scope>NUCLEOTIDE SEQUENCE [LARGE SCALE GENOMIC DNA]</scope>
    <source>
        <strain evidence="3 4">MAFF 305040</strain>
    </source>
</reference>
<evidence type="ECO:0000313" key="4">
    <source>
        <dbReference type="Proteomes" id="UP000825890"/>
    </source>
</evidence>
<proteinExistence type="predicted"/>
<feature type="compositionally biased region" description="Polar residues" evidence="1">
    <location>
        <begin position="40"/>
        <end position="64"/>
    </location>
</feature>
<dbReference type="EMBL" id="BOLY01000005">
    <property type="protein sequence ID" value="GIZ45527.1"/>
    <property type="molecule type" value="Genomic_DNA"/>
</dbReference>
<organism evidence="3 4">
    <name type="scientific">Cercospora kikuchii</name>
    <dbReference type="NCBI Taxonomy" id="84275"/>
    <lineage>
        <taxon>Eukaryota</taxon>
        <taxon>Fungi</taxon>
        <taxon>Dikarya</taxon>
        <taxon>Ascomycota</taxon>
        <taxon>Pezizomycotina</taxon>
        <taxon>Dothideomycetes</taxon>
        <taxon>Dothideomycetidae</taxon>
        <taxon>Mycosphaerellales</taxon>
        <taxon>Mycosphaerellaceae</taxon>
        <taxon>Cercospora</taxon>
    </lineage>
</organism>
<feature type="region of interest" description="Disordered" evidence="1">
    <location>
        <begin position="171"/>
        <end position="203"/>
    </location>
</feature>
<dbReference type="InterPro" id="IPR046497">
    <property type="entry name" value="DUF6590"/>
</dbReference>
<sequence>MSGDRQWVWDPYRNAYYYIDHVNRRFIYEDGRTIEADQQAPRTPGTTPSLNSGGNTATSASTRSPEYPHQPGASANLIPRRSFQQRERGWFRLFRVLMWRPSEQPEPRSSAATAYLSNVQDENRIISGVGRYVVIEEPIPGRDYFLVLPIVNYGRQGVARDGVKKREHGIVYTGDLEDPPKPDPSERPGRSDGGRGMVPNAIRVQPSDPTEALHAMSRINYGEPMRIPVSARVHDVGFVHRESRGFLNDQFQHVQRAQEQEKFRTLVLQYRTEYQKREEKGQQKDAILQYLIATYRRDHPELTWEQAWEMVKRLLGLP</sequence>
<dbReference type="OrthoDB" id="3650189at2759"/>
<accession>A0A9P3FIN0</accession>
<evidence type="ECO:0000313" key="3">
    <source>
        <dbReference type="EMBL" id="GIZ45527.1"/>
    </source>
</evidence>
<comment type="caution">
    <text evidence="3">The sequence shown here is derived from an EMBL/GenBank/DDBJ whole genome shotgun (WGS) entry which is preliminary data.</text>
</comment>
<dbReference type="Proteomes" id="UP000825890">
    <property type="component" value="Unassembled WGS sequence"/>
</dbReference>
<dbReference type="GeneID" id="68294264"/>